<dbReference type="CDD" id="cd18808">
    <property type="entry name" value="SF1_C_Upf1"/>
    <property type="match status" value="1"/>
</dbReference>
<dbReference type="AlphaFoldDB" id="A0A5J4RWG5"/>
<reference evidence="2" key="1">
    <citation type="submission" date="2019-03" db="EMBL/GenBank/DDBJ databases">
        <title>Single cell metagenomics reveals metabolic interactions within the superorganism composed of flagellate Streblomastix strix and complex community of Bacteroidetes bacteria on its surface.</title>
        <authorList>
            <person name="Treitli S.C."/>
            <person name="Kolisko M."/>
            <person name="Husnik F."/>
            <person name="Keeling P."/>
            <person name="Hampl V."/>
        </authorList>
    </citation>
    <scope>NUCLEOTIDE SEQUENCE</scope>
    <source>
        <strain evidence="2">STM</strain>
    </source>
</reference>
<dbReference type="InterPro" id="IPR041677">
    <property type="entry name" value="DNA2/NAM7_AAA_11"/>
</dbReference>
<dbReference type="SUPFAM" id="SSF52540">
    <property type="entry name" value="P-loop containing nucleoside triphosphate hydrolases"/>
    <property type="match status" value="1"/>
</dbReference>
<dbReference type="InterPro" id="IPR045055">
    <property type="entry name" value="DNA2/NAM7-like"/>
</dbReference>
<evidence type="ECO:0000313" key="2">
    <source>
        <dbReference type="EMBL" id="KAA6337351.1"/>
    </source>
</evidence>
<dbReference type="InterPro" id="IPR027417">
    <property type="entry name" value="P-loop_NTPase"/>
</dbReference>
<dbReference type="InterPro" id="IPR014001">
    <property type="entry name" value="Helicase_ATP-bd"/>
</dbReference>
<dbReference type="GO" id="GO:0008854">
    <property type="term" value="F:exodeoxyribonuclease V activity"/>
    <property type="evidence" value="ECO:0007669"/>
    <property type="project" value="UniProtKB-EC"/>
</dbReference>
<sequence>MQRDMLSFIEMKSGKADEYAIQGKIEPKENHRVQMLLYQAVLEYAMDMDHRKGKAYLFYTRYPLLYPARASWAMVKRAINLRNRIVADEYGVQLHNSIEYTARKLSEINSETVNERGLTNVLWARYLSPSIDGFAKKLQALTPIEQAYYYSLYNFITKEQYTTKSGDTDYEGGRMGTASLWLSSLAEKCEAGEILYDLGITENRAADEHKAHVVLSRTGSVSFSEDTPEALPNFRAGDAIVLYERNEDIGNVTNKMVFKGNIEAITENDIKIRLRAPQRNPAVLPADSLYAVEHDTSDITFRAMFLGLSAFVSANQERRDLLLGQRPPEFDTAFDSQITASEDDFTWITLKAQAAKDYFLLVGPPGTGKTSRALKQMAETFHQDERKQILFLAYTNRATDEICKALSSICSQPDYIRIGSELPCDPAYREHLIENVLADCANRKEAQERIAHCLIFVGTAASISNKPELFRLKHFDVAIVDEATQILEPQLLGILCARNEDGRNAVGKFILIGDHKQLPAVVLQSSLQSEIHDEALRAIGLTNLKDSLFERLYRNLGNDEADRAYDQLRKQGRMHPAVAAFPNKVFYGGTLESLNLPHQTEELVLSPLLKDDEDGRIMMQRVAFLPSSPDISAASGKINRSEAVIVARLAKKIFIQYGSAFNAKRTLGIITPYRNQIALIKREITRLNIAKLNHILVDTVERFQGSERDVIIYSFCINHVWQLEFLSNTIEEDGVLIDRKLNVALTRARKQLFMTGVPELLRTNPVYAALLNAVE</sequence>
<dbReference type="Pfam" id="PF13087">
    <property type="entry name" value="AAA_12"/>
    <property type="match status" value="1"/>
</dbReference>
<dbReference type="InterPro" id="IPR041679">
    <property type="entry name" value="DNA2/NAM7-like_C"/>
</dbReference>
<gene>
    <name evidence="2" type="ORF">EZS27_014562</name>
</gene>
<accession>A0A5J4RWG5</accession>
<dbReference type="GO" id="GO:0004386">
    <property type="term" value="F:helicase activity"/>
    <property type="evidence" value="ECO:0007669"/>
    <property type="project" value="InterPro"/>
</dbReference>
<dbReference type="Gene3D" id="3.40.50.300">
    <property type="entry name" value="P-loop containing nucleotide triphosphate hydrolases"/>
    <property type="match status" value="2"/>
</dbReference>
<comment type="caution">
    <text evidence="2">The sequence shown here is derived from an EMBL/GenBank/DDBJ whole genome shotgun (WGS) entry which is preliminary data.</text>
</comment>
<dbReference type="EMBL" id="SNRY01000707">
    <property type="protein sequence ID" value="KAA6337351.1"/>
    <property type="molecule type" value="Genomic_DNA"/>
</dbReference>
<evidence type="ECO:0000259" key="1">
    <source>
        <dbReference type="PROSITE" id="PS51192"/>
    </source>
</evidence>
<feature type="domain" description="Helicase ATP-binding" evidence="1">
    <location>
        <begin position="350"/>
        <end position="545"/>
    </location>
</feature>
<dbReference type="PANTHER" id="PTHR10887">
    <property type="entry name" value="DNA2/NAM7 HELICASE FAMILY"/>
    <property type="match status" value="1"/>
</dbReference>
<organism evidence="2">
    <name type="scientific">termite gut metagenome</name>
    <dbReference type="NCBI Taxonomy" id="433724"/>
    <lineage>
        <taxon>unclassified sequences</taxon>
        <taxon>metagenomes</taxon>
        <taxon>organismal metagenomes</taxon>
    </lineage>
</organism>
<keyword evidence="2" id="KW-0378">Hydrolase</keyword>
<dbReference type="Pfam" id="PF13086">
    <property type="entry name" value="AAA_11"/>
    <property type="match status" value="2"/>
</dbReference>
<name>A0A5J4RWG5_9ZZZZ</name>
<dbReference type="EC" id="3.1.11.5" evidence="2"/>
<dbReference type="InterPro" id="IPR047187">
    <property type="entry name" value="SF1_C_Upf1"/>
</dbReference>
<dbReference type="PANTHER" id="PTHR10887:SF495">
    <property type="entry name" value="HELICASE SENATAXIN ISOFORM X1-RELATED"/>
    <property type="match status" value="1"/>
</dbReference>
<protein>
    <submittedName>
        <fullName evidence="2">RecBCD enzyme subunit RecD</fullName>
        <ecNumber evidence="2">3.1.11.5</ecNumber>
    </submittedName>
</protein>
<dbReference type="PROSITE" id="PS51192">
    <property type="entry name" value="HELICASE_ATP_BIND_1"/>
    <property type="match status" value="1"/>
</dbReference>
<proteinExistence type="predicted"/>